<dbReference type="EMBL" id="CABVJC010000002">
    <property type="protein sequence ID" value="VVP87678.1"/>
    <property type="molecule type" value="Genomic_DNA"/>
</dbReference>
<reference evidence="1 2" key="1">
    <citation type="submission" date="2019-09" db="EMBL/GenBank/DDBJ databases">
        <authorList>
            <person name="Chandra G."/>
            <person name="Truman W A."/>
        </authorList>
    </citation>
    <scope>NUCLEOTIDE SEQUENCE [LARGE SCALE GENOMIC DNA]</scope>
    <source>
        <strain evidence="1">PS941</strain>
    </source>
</reference>
<accession>A0A5E7SPI9</accession>
<protein>
    <submittedName>
        <fullName evidence="1">Uncharacterized protein</fullName>
    </submittedName>
</protein>
<evidence type="ECO:0000313" key="1">
    <source>
        <dbReference type="EMBL" id="VVP87678.1"/>
    </source>
</evidence>
<dbReference type="AlphaFoldDB" id="A0A5E7SPI9"/>
<organism evidence="1 2">
    <name type="scientific">Pseudomonas fluorescens</name>
    <dbReference type="NCBI Taxonomy" id="294"/>
    <lineage>
        <taxon>Bacteria</taxon>
        <taxon>Pseudomonadati</taxon>
        <taxon>Pseudomonadota</taxon>
        <taxon>Gammaproteobacteria</taxon>
        <taxon>Pseudomonadales</taxon>
        <taxon>Pseudomonadaceae</taxon>
        <taxon>Pseudomonas</taxon>
    </lineage>
</organism>
<gene>
    <name evidence="1" type="ORF">PS941_01370</name>
</gene>
<proteinExistence type="predicted"/>
<sequence>MAKRAMQSLSLFWKTRDYLKSWHIKFHPSYNYAAPRYR</sequence>
<dbReference type="Proteomes" id="UP000326452">
    <property type="component" value="Unassembled WGS sequence"/>
</dbReference>
<name>A0A5E7SPI9_PSEFL</name>
<evidence type="ECO:0000313" key="2">
    <source>
        <dbReference type="Proteomes" id="UP000326452"/>
    </source>
</evidence>